<dbReference type="Proteomes" id="UP000190130">
    <property type="component" value="Unassembled WGS sequence"/>
</dbReference>
<dbReference type="PRINTS" id="PR01438">
    <property type="entry name" value="UNVRSLSTRESS"/>
</dbReference>
<dbReference type="CDD" id="cd00293">
    <property type="entry name" value="USP-like"/>
    <property type="match status" value="1"/>
</dbReference>
<dbReference type="Proteomes" id="UP000051562">
    <property type="component" value="Unassembled WGS sequence"/>
</dbReference>
<accession>A0A0Q3SYC3</accession>
<dbReference type="STRING" id="53254.SAMN05660750_03987"/>
<dbReference type="AlphaFoldDB" id="A0A0Q3SYC3"/>
<comment type="similarity">
    <text evidence="1">Belongs to the universal stress protein A family.</text>
</comment>
<dbReference type="EMBL" id="LMAR01000037">
    <property type="protein sequence ID" value="KQK30362.1"/>
    <property type="molecule type" value="Genomic_DNA"/>
</dbReference>
<name>A0A0Q3SYC3_9HYPH</name>
<dbReference type="OrthoDB" id="9804721at2"/>
<dbReference type="InterPro" id="IPR006015">
    <property type="entry name" value="Universal_stress_UspA"/>
</dbReference>
<evidence type="ECO:0000313" key="6">
    <source>
        <dbReference type="Proteomes" id="UP000190130"/>
    </source>
</evidence>
<keyword evidence="5" id="KW-1185">Reference proteome</keyword>
<gene>
    <name evidence="3" type="ORF">ARD30_14045</name>
    <name evidence="4" type="ORF">SAMN05660750_03987</name>
</gene>
<proteinExistence type="inferred from homology"/>
<evidence type="ECO:0000259" key="2">
    <source>
        <dbReference type="Pfam" id="PF00582"/>
    </source>
</evidence>
<dbReference type="RefSeq" id="WP_055728385.1">
    <property type="nucleotide sequence ID" value="NZ_FUYX01000012.1"/>
</dbReference>
<reference evidence="3 5" key="1">
    <citation type="submission" date="2015-10" db="EMBL/GenBank/DDBJ databases">
        <title>Draft genome of Bosea thiooxidans.</title>
        <authorList>
            <person name="Wang X."/>
        </authorList>
    </citation>
    <scope>NUCLEOTIDE SEQUENCE [LARGE SCALE GENOMIC DNA]</scope>
    <source>
        <strain evidence="3 5">CGMCC 9174</strain>
    </source>
</reference>
<evidence type="ECO:0000313" key="3">
    <source>
        <dbReference type="EMBL" id="KQK30362.1"/>
    </source>
</evidence>
<dbReference type="PANTHER" id="PTHR46268:SF15">
    <property type="entry name" value="UNIVERSAL STRESS PROTEIN HP_0031"/>
    <property type="match status" value="1"/>
</dbReference>
<protein>
    <submittedName>
        <fullName evidence="4">Universal stress protein family protein</fullName>
    </submittedName>
</protein>
<dbReference type="Pfam" id="PF00582">
    <property type="entry name" value="Usp"/>
    <property type="match status" value="1"/>
</dbReference>
<organism evidence="3 5">
    <name type="scientific">Bosea thiooxidans</name>
    <dbReference type="NCBI Taxonomy" id="53254"/>
    <lineage>
        <taxon>Bacteria</taxon>
        <taxon>Pseudomonadati</taxon>
        <taxon>Pseudomonadota</taxon>
        <taxon>Alphaproteobacteria</taxon>
        <taxon>Hyphomicrobiales</taxon>
        <taxon>Boseaceae</taxon>
        <taxon>Bosea</taxon>
    </lineage>
</organism>
<sequence length="279" mass="29530">MAPSIKSIFTAYTEEGQGERESALGYALSLAQHASAHLTIQAAAMRYAIPASLVGDFGVAFVHAENRRIGALAERFAELARTSAGLAGVTSTIETPQLVYAELGERLVSHARVHDLSVLDLEKDAAERDRGLIEAALFDSGRPVIIVPPGCETFAAGRLLIAWDGSAGAARTVAETRPFLKGAEVEILSVTGEKDLSRLVAGAELAPHLSRHGASVTVRNVAVSGGNDVAETIRQAAADFRADLIVCGAYKHSRLREWLLGGVTQSLLKATPLPLLMSR</sequence>
<evidence type="ECO:0000313" key="4">
    <source>
        <dbReference type="EMBL" id="SKC06552.1"/>
    </source>
</evidence>
<reference evidence="4 6" key="2">
    <citation type="submission" date="2017-02" db="EMBL/GenBank/DDBJ databases">
        <authorList>
            <person name="Peterson S.W."/>
        </authorList>
    </citation>
    <scope>NUCLEOTIDE SEQUENCE [LARGE SCALE GENOMIC DNA]</scope>
    <source>
        <strain evidence="4 6">DSM 9653</strain>
    </source>
</reference>
<evidence type="ECO:0000313" key="5">
    <source>
        <dbReference type="Proteomes" id="UP000051562"/>
    </source>
</evidence>
<dbReference type="EMBL" id="FUYX01000012">
    <property type="protein sequence ID" value="SKC06552.1"/>
    <property type="molecule type" value="Genomic_DNA"/>
</dbReference>
<dbReference type="SUPFAM" id="SSF52402">
    <property type="entry name" value="Adenine nucleotide alpha hydrolases-like"/>
    <property type="match status" value="1"/>
</dbReference>
<evidence type="ECO:0000256" key="1">
    <source>
        <dbReference type="ARBA" id="ARBA00008791"/>
    </source>
</evidence>
<dbReference type="PANTHER" id="PTHR46268">
    <property type="entry name" value="STRESS RESPONSE PROTEIN NHAX"/>
    <property type="match status" value="1"/>
</dbReference>
<dbReference type="Gene3D" id="3.40.50.12370">
    <property type="match status" value="1"/>
</dbReference>
<dbReference type="InterPro" id="IPR006016">
    <property type="entry name" value="UspA"/>
</dbReference>
<feature type="domain" description="UspA" evidence="2">
    <location>
        <begin position="212"/>
        <end position="278"/>
    </location>
</feature>